<dbReference type="SUPFAM" id="SSF52540">
    <property type="entry name" value="P-loop containing nucleoside triphosphate hydrolases"/>
    <property type="match status" value="1"/>
</dbReference>
<reference evidence="13" key="1">
    <citation type="submission" date="2018-11" db="EMBL/GenBank/DDBJ databases">
        <authorList>
            <consortium name="Genoscope - CEA"/>
            <person name="William W."/>
        </authorList>
    </citation>
    <scope>NUCLEOTIDE SEQUENCE</scope>
</reference>
<accession>A0A3P6F6G8</accession>
<dbReference type="PANTHER" id="PTHR21087">
    <property type="entry name" value="SHIKIMATE KINASE"/>
    <property type="match status" value="1"/>
</dbReference>
<name>A0A3P6F6G8_BRAOL</name>
<evidence type="ECO:0000256" key="5">
    <source>
        <dbReference type="ARBA" id="ARBA00012154"/>
    </source>
</evidence>
<dbReference type="HAMAP" id="MF_00109">
    <property type="entry name" value="Shikimate_kinase"/>
    <property type="match status" value="1"/>
</dbReference>
<dbReference type="EC" id="2.7.1.71" evidence="5"/>
<gene>
    <name evidence="13" type="ORF">BOLC1T00059H</name>
</gene>
<dbReference type="Pfam" id="PF01202">
    <property type="entry name" value="SKI"/>
    <property type="match status" value="1"/>
</dbReference>
<dbReference type="EMBL" id="LR031878">
    <property type="protein sequence ID" value="VDD47670.1"/>
    <property type="molecule type" value="Genomic_DNA"/>
</dbReference>
<dbReference type="GO" id="GO:0004765">
    <property type="term" value="F:shikimate kinase activity"/>
    <property type="evidence" value="ECO:0007669"/>
    <property type="project" value="UniProtKB-EC"/>
</dbReference>
<dbReference type="CDD" id="cd00464">
    <property type="entry name" value="SK"/>
    <property type="match status" value="1"/>
</dbReference>
<comment type="subcellular location">
    <subcellularLocation>
        <location evidence="2">Plastid</location>
        <location evidence="2">Chloroplast</location>
    </subcellularLocation>
</comment>
<evidence type="ECO:0000256" key="6">
    <source>
        <dbReference type="ARBA" id="ARBA00022605"/>
    </source>
</evidence>
<dbReference type="AlphaFoldDB" id="A0A3P6F6G8"/>
<comment type="pathway">
    <text evidence="3">Metabolic intermediate biosynthesis; chorismate biosynthesis; chorismate from D-erythrose 4-phosphate and phosphoenolpyruvate: step 5/7.</text>
</comment>
<dbReference type="InterPro" id="IPR023000">
    <property type="entry name" value="Shikimate_kinase_CS"/>
</dbReference>
<evidence type="ECO:0000256" key="9">
    <source>
        <dbReference type="ARBA" id="ARBA00022777"/>
    </source>
</evidence>
<evidence type="ECO:0000256" key="4">
    <source>
        <dbReference type="ARBA" id="ARBA00006997"/>
    </source>
</evidence>
<evidence type="ECO:0000313" key="13">
    <source>
        <dbReference type="EMBL" id="VDD47670.1"/>
    </source>
</evidence>
<dbReference type="PROSITE" id="PS01128">
    <property type="entry name" value="SHIKIMATE_KINASE"/>
    <property type="match status" value="1"/>
</dbReference>
<keyword evidence="9" id="KW-0418">Kinase</keyword>
<dbReference type="InterPro" id="IPR027417">
    <property type="entry name" value="P-loop_NTPase"/>
</dbReference>
<evidence type="ECO:0000256" key="12">
    <source>
        <dbReference type="ARBA" id="ARBA00048567"/>
    </source>
</evidence>
<keyword evidence="7" id="KW-0808">Transferase</keyword>
<dbReference type="InterPro" id="IPR031322">
    <property type="entry name" value="Shikimate/glucono_kinase"/>
</dbReference>
<keyword evidence="11" id="KW-0057">Aromatic amino acid biosynthesis</keyword>
<comment type="catalytic activity">
    <reaction evidence="12">
        <text>shikimate + ATP = 3-phosphoshikimate + ADP + H(+)</text>
        <dbReference type="Rhea" id="RHEA:13121"/>
        <dbReference type="ChEBI" id="CHEBI:15378"/>
        <dbReference type="ChEBI" id="CHEBI:30616"/>
        <dbReference type="ChEBI" id="CHEBI:36208"/>
        <dbReference type="ChEBI" id="CHEBI:145989"/>
        <dbReference type="ChEBI" id="CHEBI:456216"/>
        <dbReference type="EC" id="2.7.1.71"/>
    </reaction>
</comment>
<organism evidence="13">
    <name type="scientific">Brassica oleracea</name>
    <name type="common">Wild cabbage</name>
    <dbReference type="NCBI Taxonomy" id="3712"/>
    <lineage>
        <taxon>Eukaryota</taxon>
        <taxon>Viridiplantae</taxon>
        <taxon>Streptophyta</taxon>
        <taxon>Embryophyta</taxon>
        <taxon>Tracheophyta</taxon>
        <taxon>Spermatophyta</taxon>
        <taxon>Magnoliopsida</taxon>
        <taxon>eudicotyledons</taxon>
        <taxon>Gunneridae</taxon>
        <taxon>Pentapetalae</taxon>
        <taxon>rosids</taxon>
        <taxon>malvids</taxon>
        <taxon>Brassicales</taxon>
        <taxon>Brassicaceae</taxon>
        <taxon>Brassiceae</taxon>
        <taxon>Brassica</taxon>
    </lineage>
</organism>
<dbReference type="GO" id="GO:0009073">
    <property type="term" value="P:aromatic amino acid family biosynthetic process"/>
    <property type="evidence" value="ECO:0007669"/>
    <property type="project" value="UniProtKB-KW"/>
</dbReference>
<comment type="function">
    <text evidence="1">Catalyzes the specific phosphorylation of the 3-hydroxyl group of shikimic acid using ATP as a cosubstrate.</text>
</comment>
<evidence type="ECO:0000256" key="2">
    <source>
        <dbReference type="ARBA" id="ARBA00004229"/>
    </source>
</evidence>
<keyword evidence="10" id="KW-0067">ATP-binding</keyword>
<evidence type="ECO:0000256" key="1">
    <source>
        <dbReference type="ARBA" id="ARBA00002641"/>
    </source>
</evidence>
<dbReference type="UniPathway" id="UPA00053">
    <property type="reaction ID" value="UER00088"/>
</dbReference>
<proteinExistence type="inferred from homology"/>
<dbReference type="GO" id="GO:0009423">
    <property type="term" value="P:chorismate biosynthetic process"/>
    <property type="evidence" value="ECO:0007669"/>
    <property type="project" value="UniProtKB-UniPathway"/>
</dbReference>
<protein>
    <recommendedName>
        <fullName evidence="5">shikimate kinase</fullName>
        <ecNumber evidence="5">2.7.1.71</ecNumber>
    </recommendedName>
</protein>
<keyword evidence="8" id="KW-0547">Nucleotide-binding</keyword>
<dbReference type="GO" id="GO:0005829">
    <property type="term" value="C:cytosol"/>
    <property type="evidence" value="ECO:0007669"/>
    <property type="project" value="TreeGrafter"/>
</dbReference>
<dbReference type="PANTHER" id="PTHR21087:SF22">
    <property type="entry name" value="SHIKIMATE KINASE 2, CHLOROPLASTIC"/>
    <property type="match status" value="1"/>
</dbReference>
<dbReference type="GO" id="GO:0008652">
    <property type="term" value="P:amino acid biosynthetic process"/>
    <property type="evidence" value="ECO:0007669"/>
    <property type="project" value="UniProtKB-KW"/>
</dbReference>
<dbReference type="PRINTS" id="PR01100">
    <property type="entry name" value="SHIKIMTKNASE"/>
</dbReference>
<evidence type="ECO:0000256" key="11">
    <source>
        <dbReference type="ARBA" id="ARBA00023141"/>
    </source>
</evidence>
<keyword evidence="6" id="KW-0028">Amino-acid biosynthesis</keyword>
<dbReference type="Gene3D" id="3.40.50.300">
    <property type="entry name" value="P-loop containing nucleotide triphosphate hydrolases"/>
    <property type="match status" value="1"/>
</dbReference>
<evidence type="ECO:0000256" key="3">
    <source>
        <dbReference type="ARBA" id="ARBA00004842"/>
    </source>
</evidence>
<dbReference type="GO" id="GO:0009507">
    <property type="term" value="C:chloroplast"/>
    <property type="evidence" value="ECO:0007669"/>
    <property type="project" value="UniProtKB-SubCell"/>
</dbReference>
<dbReference type="InterPro" id="IPR000623">
    <property type="entry name" value="Shikimate_kinase/TSH1"/>
</dbReference>
<evidence type="ECO:0000256" key="7">
    <source>
        <dbReference type="ARBA" id="ARBA00022679"/>
    </source>
</evidence>
<dbReference type="GO" id="GO:0005524">
    <property type="term" value="F:ATP binding"/>
    <property type="evidence" value="ECO:0007669"/>
    <property type="project" value="UniProtKB-KW"/>
</dbReference>
<evidence type="ECO:0000256" key="8">
    <source>
        <dbReference type="ARBA" id="ARBA00022741"/>
    </source>
</evidence>
<dbReference type="FunFam" id="3.40.50.300:FF:001033">
    <property type="entry name" value="Shikimate kinase 2, chloroplastic"/>
    <property type="match status" value="1"/>
</dbReference>
<sequence>MSHKPIYLNYLFIQSLHLVSCSAVRGKNMEAATAVQRFHYSPSSWIDWRNFEGKPRGSLRYSQRIKENKRLRVIALSHLQPDKKRDLRQRSVSDKNSSALLETGDLLHSPFDEELYLQRKAEEVKPYLNGRSMYLLLLHSLVTEKCCRGECVSGMMGSGKTTVGKIMAKALGYTLFDCDTMIEEAMNRTSVAEIFEHFGESVFREKETETLKKLSLMYHQVVVSTGGGAVIRPINWKYMHKGISIWLDVPLEALAQRIAAVGTNSRPLLHDDESGGDPYTVAFNRLSTIWETRGEAYTNASARVSLENITSKHGYRNVSDLTPTEIAVEAFEQVQCFLNKGDKY</sequence>
<evidence type="ECO:0000256" key="10">
    <source>
        <dbReference type="ARBA" id="ARBA00022840"/>
    </source>
</evidence>
<comment type="similarity">
    <text evidence="4">Belongs to the shikimate kinase family.</text>
</comment>